<organism evidence="1 2">
    <name type="scientific">Amycolatopsis thermophila</name>
    <dbReference type="NCBI Taxonomy" id="206084"/>
    <lineage>
        <taxon>Bacteria</taxon>
        <taxon>Bacillati</taxon>
        <taxon>Actinomycetota</taxon>
        <taxon>Actinomycetes</taxon>
        <taxon>Pseudonocardiales</taxon>
        <taxon>Pseudonocardiaceae</taxon>
        <taxon>Amycolatopsis</taxon>
    </lineage>
</organism>
<comment type="caution">
    <text evidence="1">The sequence shown here is derived from an EMBL/GenBank/DDBJ whole genome shotgun (WGS) entry which is preliminary data.</text>
</comment>
<dbReference type="InterPro" id="IPR007061">
    <property type="entry name" value="MST-like"/>
</dbReference>
<dbReference type="SUPFAM" id="SSF109854">
    <property type="entry name" value="DinB/YfiT-like putative metalloenzymes"/>
    <property type="match status" value="1"/>
</dbReference>
<dbReference type="Pfam" id="PF04978">
    <property type="entry name" value="MST"/>
    <property type="match status" value="1"/>
</dbReference>
<dbReference type="Proteomes" id="UP001229651">
    <property type="component" value="Unassembled WGS sequence"/>
</dbReference>
<dbReference type="Gene3D" id="1.20.120.450">
    <property type="entry name" value="dinb family like domain"/>
    <property type="match status" value="1"/>
</dbReference>
<gene>
    <name evidence="1" type="ORF">FB470_005263</name>
</gene>
<name>A0ABU0F122_9PSEU</name>
<sequence length="43" mass="4757">MPGQARPPGPSRRWTLTHLIEETARHAGHADILREQIDGATGR</sequence>
<reference evidence="1 2" key="1">
    <citation type="submission" date="2023-07" db="EMBL/GenBank/DDBJ databases">
        <title>Sequencing the genomes of 1000 actinobacteria strains.</title>
        <authorList>
            <person name="Klenk H.-P."/>
        </authorList>
    </citation>
    <scope>NUCLEOTIDE SEQUENCE [LARGE SCALE GENOMIC DNA]</scope>
    <source>
        <strain evidence="1 2">DSM 45805</strain>
    </source>
</reference>
<accession>A0ABU0F122</accession>
<evidence type="ECO:0008006" key="3">
    <source>
        <dbReference type="Google" id="ProtNLM"/>
    </source>
</evidence>
<dbReference type="RefSeq" id="WP_306995802.1">
    <property type="nucleotide sequence ID" value="NZ_JAUSUT010000001.1"/>
</dbReference>
<evidence type="ECO:0000313" key="2">
    <source>
        <dbReference type="Proteomes" id="UP001229651"/>
    </source>
</evidence>
<dbReference type="InterPro" id="IPR034660">
    <property type="entry name" value="DinB/YfiT-like"/>
</dbReference>
<protein>
    <recommendedName>
        <fullName evidence="3">DUF664 domain-containing protein</fullName>
    </recommendedName>
</protein>
<evidence type="ECO:0000313" key="1">
    <source>
        <dbReference type="EMBL" id="MDQ0381269.1"/>
    </source>
</evidence>
<keyword evidence="2" id="KW-1185">Reference proteome</keyword>
<dbReference type="EMBL" id="JAUSUT010000001">
    <property type="protein sequence ID" value="MDQ0381269.1"/>
    <property type="molecule type" value="Genomic_DNA"/>
</dbReference>
<proteinExistence type="predicted"/>